<evidence type="ECO:0000313" key="4">
    <source>
        <dbReference type="Proteomes" id="UP000283210"/>
    </source>
</evidence>
<dbReference type="GO" id="GO:0006310">
    <property type="term" value="P:DNA recombination"/>
    <property type="evidence" value="ECO:0007669"/>
    <property type="project" value="InterPro"/>
</dbReference>
<dbReference type="InterPro" id="IPR031529">
    <property type="entry name" value="IHO1"/>
</dbReference>
<sequence>MNTLRKIKQTLGIPKETSGGKPLDRNGSNAGLTDSQLFFGSQFWLENSQNTSQDLSLSSRNSQQSLQEGSDPKFYSSYLVKPLLFGDYKDKTKTIRSLDQFEEDKRKTKESNDIDFLVRESQHVREALLSIHQLVASTKQTVCQAVFDKIDNFASTLQTSLKNLHSDISQKFETLLAKTNSQKELISQLEEKMMKNGDITAELEGHLQSLKNSLDGIKEEHERKIHMLEEALKLLHTLAAELLAKPAAEAAMDSATQTSPNLEHPLTNQKQPGLACGPEKPGLQVQAPPKDPKQVFRRTKPTARGLRRRKKRALVLPQRSKRTTSDENCQPLTVCNKPQKFSQPVLKHQNADADQPSPSPGSRCGGAGGCFISPLSSWSLDSSSSECFSAIEPILEKLSAEQKTSATPGGFWQLFDSE</sequence>
<dbReference type="OMA" id="LAKECQH"/>
<dbReference type="AlphaFoldDB" id="A0A3S2PGR8"/>
<name>A0A3S2PGR8_ORYJA</name>
<feature type="compositionally biased region" description="Polar residues" evidence="2">
    <location>
        <begin position="254"/>
        <end position="271"/>
    </location>
</feature>
<dbReference type="Pfam" id="PF15771">
    <property type="entry name" value="IHO1"/>
    <property type="match status" value="1"/>
</dbReference>
<feature type="coiled-coil region" evidence="1">
    <location>
        <begin position="200"/>
        <end position="238"/>
    </location>
</feature>
<dbReference type="OrthoDB" id="10066605at2759"/>
<dbReference type="Proteomes" id="UP000283210">
    <property type="component" value="Chromosome 5"/>
</dbReference>
<evidence type="ECO:0008006" key="5">
    <source>
        <dbReference type="Google" id="ProtNLM"/>
    </source>
</evidence>
<dbReference type="PANTHER" id="PTHR35662">
    <property type="entry name" value="INTERACTOR OF HORMAD1 PROTEIN 1"/>
    <property type="match status" value="1"/>
</dbReference>
<accession>A0A3S2PGR8</accession>
<gene>
    <name evidence="3" type="ORF">OJAV_G00047730</name>
</gene>
<dbReference type="PANTHER" id="PTHR35662:SF1">
    <property type="entry name" value="INTERACTOR OF HORMAD1 PROTEIN 1"/>
    <property type="match status" value="1"/>
</dbReference>
<dbReference type="EMBL" id="CM012441">
    <property type="protein sequence ID" value="RVE73276.1"/>
    <property type="molecule type" value="Genomic_DNA"/>
</dbReference>
<reference evidence="3 4" key="1">
    <citation type="submission" date="2018-11" db="EMBL/GenBank/DDBJ databases">
        <authorList>
            <person name="Lopez-Roques C."/>
            <person name="Donnadieu C."/>
            <person name="Bouchez O."/>
            <person name="Klopp C."/>
            <person name="Cabau C."/>
            <person name="Zahm M."/>
        </authorList>
    </citation>
    <scope>NUCLEOTIDE SEQUENCE [LARGE SCALE GENOMIC DNA]</scope>
    <source>
        <strain evidence="3">RS831</strain>
        <tissue evidence="3">Whole body</tissue>
    </source>
</reference>
<organism evidence="3 4">
    <name type="scientific">Oryzias javanicus</name>
    <name type="common">Javanese ricefish</name>
    <name type="synonym">Aplocheilus javanicus</name>
    <dbReference type="NCBI Taxonomy" id="123683"/>
    <lineage>
        <taxon>Eukaryota</taxon>
        <taxon>Metazoa</taxon>
        <taxon>Chordata</taxon>
        <taxon>Craniata</taxon>
        <taxon>Vertebrata</taxon>
        <taxon>Euteleostomi</taxon>
        <taxon>Actinopterygii</taxon>
        <taxon>Neopterygii</taxon>
        <taxon>Teleostei</taxon>
        <taxon>Neoteleostei</taxon>
        <taxon>Acanthomorphata</taxon>
        <taxon>Ovalentaria</taxon>
        <taxon>Atherinomorphae</taxon>
        <taxon>Beloniformes</taxon>
        <taxon>Adrianichthyidae</taxon>
        <taxon>Oryziinae</taxon>
        <taxon>Oryzias</taxon>
    </lineage>
</organism>
<keyword evidence="4" id="KW-1185">Reference proteome</keyword>
<dbReference type="GO" id="GO:0000794">
    <property type="term" value="C:condensed nuclear chromosome"/>
    <property type="evidence" value="ECO:0007669"/>
    <property type="project" value="TreeGrafter"/>
</dbReference>
<protein>
    <recommendedName>
        <fullName evidence="5">Coiled-coil domain-containing protein 36</fullName>
    </recommendedName>
</protein>
<evidence type="ECO:0000256" key="2">
    <source>
        <dbReference type="SAM" id="MobiDB-lite"/>
    </source>
</evidence>
<dbReference type="GO" id="GO:0042138">
    <property type="term" value="P:meiotic DNA double-strand break formation"/>
    <property type="evidence" value="ECO:0007669"/>
    <property type="project" value="InterPro"/>
</dbReference>
<evidence type="ECO:0000256" key="1">
    <source>
        <dbReference type="SAM" id="Coils"/>
    </source>
</evidence>
<dbReference type="GO" id="GO:0007129">
    <property type="term" value="P:homologous chromosome pairing at meiosis"/>
    <property type="evidence" value="ECO:0007669"/>
    <property type="project" value="TreeGrafter"/>
</dbReference>
<keyword evidence="1" id="KW-0175">Coiled coil</keyword>
<evidence type="ECO:0000313" key="3">
    <source>
        <dbReference type="EMBL" id="RVE73276.1"/>
    </source>
</evidence>
<proteinExistence type="predicted"/>
<feature type="region of interest" description="Disordered" evidence="2">
    <location>
        <begin position="1"/>
        <end position="28"/>
    </location>
</feature>
<feature type="region of interest" description="Disordered" evidence="2">
    <location>
        <begin position="250"/>
        <end position="331"/>
    </location>
</feature>
<reference evidence="3 4" key="2">
    <citation type="submission" date="2019-01" db="EMBL/GenBank/DDBJ databases">
        <title>A chromosome length genome reference of the Java medaka (oryzias javanicus).</title>
        <authorList>
            <person name="Herpin A."/>
            <person name="Takehana Y."/>
            <person name="Naruse K."/>
            <person name="Ansai S."/>
            <person name="Kawaguchi M."/>
        </authorList>
    </citation>
    <scope>NUCLEOTIDE SEQUENCE [LARGE SCALE GENOMIC DNA]</scope>
    <source>
        <strain evidence="3">RS831</strain>
        <tissue evidence="3">Whole body</tissue>
    </source>
</reference>
<feature type="compositionally biased region" description="Basic residues" evidence="2">
    <location>
        <begin position="295"/>
        <end position="313"/>
    </location>
</feature>